<protein>
    <submittedName>
        <fullName evidence="2">Uncharacterized protein</fullName>
    </submittedName>
</protein>
<evidence type="ECO:0000256" key="1">
    <source>
        <dbReference type="SAM" id="MobiDB-lite"/>
    </source>
</evidence>
<dbReference type="Gene3D" id="3.40.960.10">
    <property type="entry name" value="VSR Endonuclease"/>
    <property type="match status" value="1"/>
</dbReference>
<reference evidence="2 3" key="1">
    <citation type="journal article" date="2018" name="Elife">
        <title>Firefly genomes illuminate parallel origins of bioluminescence in beetles.</title>
        <authorList>
            <person name="Fallon T.R."/>
            <person name="Lower S.E."/>
            <person name="Chang C.H."/>
            <person name="Bessho-Uehara M."/>
            <person name="Martin G.J."/>
            <person name="Bewick A.J."/>
            <person name="Behringer M."/>
            <person name="Debat H.J."/>
            <person name="Wong I."/>
            <person name="Day J.C."/>
            <person name="Suvorov A."/>
            <person name="Silva C.J."/>
            <person name="Stanger-Hall K.F."/>
            <person name="Hall D.W."/>
            <person name="Schmitz R.J."/>
            <person name="Nelson D.R."/>
            <person name="Lewis S.M."/>
            <person name="Shigenobu S."/>
            <person name="Bybee S.M."/>
            <person name="Larracuente A.M."/>
            <person name="Oba Y."/>
            <person name="Weng J.K."/>
        </authorList>
    </citation>
    <scope>NUCLEOTIDE SEQUENCE [LARGE SCALE GENOMIC DNA]</scope>
    <source>
        <strain evidence="2">1611_PpyrPB1</strain>
        <tissue evidence="2">Whole body</tissue>
    </source>
</reference>
<keyword evidence="3" id="KW-1185">Reference proteome</keyword>
<evidence type="ECO:0000313" key="2">
    <source>
        <dbReference type="EMBL" id="KAB0803250.1"/>
    </source>
</evidence>
<comment type="caution">
    <text evidence="2">The sequence shown here is derived from an EMBL/GenBank/DDBJ whole genome shotgun (WGS) entry which is preliminary data.</text>
</comment>
<feature type="compositionally biased region" description="Basic and acidic residues" evidence="1">
    <location>
        <begin position="51"/>
        <end position="64"/>
    </location>
</feature>
<sequence>MVTAVAKLSPKGRDLVDGYSESTNIVYQFHGCYYHGCEKCHPDQTTALNGDKTDTMGMRREKTEATSARN</sequence>
<accession>A0A5N4B1I6</accession>
<dbReference type="InParanoid" id="A0A5N4B1I6"/>
<gene>
    <name evidence="2" type="ORF">PPYR_00220</name>
</gene>
<proteinExistence type="predicted"/>
<dbReference type="EMBL" id="VVIM01000001">
    <property type="protein sequence ID" value="KAB0803250.1"/>
    <property type="molecule type" value="Genomic_DNA"/>
</dbReference>
<dbReference type="Proteomes" id="UP000327044">
    <property type="component" value="Unassembled WGS sequence"/>
</dbReference>
<feature type="region of interest" description="Disordered" evidence="1">
    <location>
        <begin position="45"/>
        <end position="70"/>
    </location>
</feature>
<dbReference type="AlphaFoldDB" id="A0A5N4B1I6"/>
<organism evidence="2 3">
    <name type="scientific">Photinus pyralis</name>
    <name type="common">Common eastern firefly</name>
    <name type="synonym">Lampyris pyralis</name>
    <dbReference type="NCBI Taxonomy" id="7054"/>
    <lineage>
        <taxon>Eukaryota</taxon>
        <taxon>Metazoa</taxon>
        <taxon>Ecdysozoa</taxon>
        <taxon>Arthropoda</taxon>
        <taxon>Hexapoda</taxon>
        <taxon>Insecta</taxon>
        <taxon>Pterygota</taxon>
        <taxon>Neoptera</taxon>
        <taxon>Endopterygota</taxon>
        <taxon>Coleoptera</taxon>
        <taxon>Polyphaga</taxon>
        <taxon>Elateriformia</taxon>
        <taxon>Elateroidea</taxon>
        <taxon>Lampyridae</taxon>
        <taxon>Lampyrinae</taxon>
        <taxon>Photinus</taxon>
    </lineage>
</organism>
<evidence type="ECO:0000313" key="3">
    <source>
        <dbReference type="Proteomes" id="UP000327044"/>
    </source>
</evidence>
<name>A0A5N4B1I6_PHOPY</name>